<dbReference type="GO" id="GO:0070284">
    <property type="term" value="F:phosphomethylpyrimidine synthase activity"/>
    <property type="evidence" value="ECO:0007669"/>
    <property type="project" value="UniProtKB-EC"/>
</dbReference>
<dbReference type="PANTHER" id="PTHR30557:SF1">
    <property type="entry name" value="PHOSPHOMETHYLPYRIMIDINE SYNTHASE, CHLOROPLASTIC"/>
    <property type="match status" value="1"/>
</dbReference>
<reference evidence="10 11" key="1">
    <citation type="journal article" date="2018" name="Nat. Biotechnol.">
        <title>A standardized bacterial taxonomy based on genome phylogeny substantially revises the tree of life.</title>
        <authorList>
            <person name="Parks D.H."/>
            <person name="Chuvochina M."/>
            <person name="Waite D.W."/>
            <person name="Rinke C."/>
            <person name="Skarshewski A."/>
            <person name="Chaumeil P.A."/>
            <person name="Hugenholtz P."/>
        </authorList>
    </citation>
    <scope>NUCLEOTIDE SEQUENCE [LARGE SCALE GENOMIC DNA]</scope>
    <source>
        <strain evidence="10">UBA9956</strain>
    </source>
</reference>
<evidence type="ECO:0000256" key="3">
    <source>
        <dbReference type="ARBA" id="ARBA00022691"/>
    </source>
</evidence>
<dbReference type="NCBIfam" id="NF009895">
    <property type="entry name" value="PRK13352.1"/>
    <property type="match status" value="1"/>
</dbReference>
<organism evidence="10 11">
    <name type="scientific">candidate division WOR-3 bacterium</name>
    <dbReference type="NCBI Taxonomy" id="2052148"/>
    <lineage>
        <taxon>Bacteria</taxon>
        <taxon>Bacteria division WOR-3</taxon>
    </lineage>
</organism>
<dbReference type="SFLD" id="SFLDG01114">
    <property type="entry name" value="phosphomethylpyrimidine_syntha"/>
    <property type="match status" value="1"/>
</dbReference>
<evidence type="ECO:0000313" key="10">
    <source>
        <dbReference type="EMBL" id="HAV92582.1"/>
    </source>
</evidence>
<evidence type="ECO:0000256" key="7">
    <source>
        <dbReference type="ARBA" id="ARBA00023014"/>
    </source>
</evidence>
<sequence length="426" mass="47317">MTLRDEALKNNITDEMKIAAEYESVSEEFILKGLQNGSITIPNNIKRKKKNLYAIGEGLSVKVNANIGSSPYHIDIDEELEKLKTAVDAGTHSVMDLSLGSKIKVIRGRILEESPVMVGTVPIYETGFDLSVAKKDIIDMTIKDFLKTVEEQAISGVDFMTIHSGVNQSSMERMFNEKRVMNVVSRGGSFLIAWMKHNRKESPLYEYYDEILDILHEYDVTISLGDGMRPGACDDASDRAQVQELIILGELAQRALEKGVQVMVEGPGHVPLDQIEMNIKLMKRICHNVPFYVLGPLVNDISAGYDHIAGAIGGAIAALSGADFLCYVTPAEHLRLPTVKDVKEGVIASLIAGFSADLARRKPYALKRNTEMSLSRRNLDWNRQIINSIDPDKSAEYRKASEIGENKECTMCGEFCAVKRLNELMD</sequence>
<dbReference type="GO" id="GO:0009228">
    <property type="term" value="P:thiamine biosynthetic process"/>
    <property type="evidence" value="ECO:0007669"/>
    <property type="project" value="UniProtKB-UniRule"/>
</dbReference>
<evidence type="ECO:0000256" key="2">
    <source>
        <dbReference type="ARBA" id="ARBA00022485"/>
    </source>
</evidence>
<keyword evidence="8" id="KW-0456">Lyase</keyword>
<dbReference type="GO" id="GO:0051539">
    <property type="term" value="F:4 iron, 4 sulfur cluster binding"/>
    <property type="evidence" value="ECO:0007669"/>
    <property type="project" value="UniProtKB-KW"/>
</dbReference>
<accession>A0A350HAL6</accession>
<dbReference type="AlphaFoldDB" id="A0A350HAL6"/>
<keyword evidence="7" id="KW-0411">Iron-sulfur</keyword>
<dbReference type="Proteomes" id="UP000264062">
    <property type="component" value="Unassembled WGS sequence"/>
</dbReference>
<gene>
    <name evidence="10" type="ORF">DCW38_05310</name>
</gene>
<evidence type="ECO:0000256" key="9">
    <source>
        <dbReference type="NCBIfam" id="TIGR00190"/>
    </source>
</evidence>
<comment type="cofactor">
    <cofactor evidence="1">
        <name>[4Fe-4S] cluster</name>
        <dbReference type="ChEBI" id="CHEBI:49883"/>
    </cofactor>
</comment>
<keyword evidence="2" id="KW-0004">4Fe-4S</keyword>
<dbReference type="FunFam" id="3.20.20.540:FF:000001">
    <property type="entry name" value="Phosphomethylpyrimidine synthase"/>
    <property type="match status" value="1"/>
</dbReference>
<evidence type="ECO:0000313" key="11">
    <source>
        <dbReference type="Proteomes" id="UP000264062"/>
    </source>
</evidence>
<evidence type="ECO:0000256" key="4">
    <source>
        <dbReference type="ARBA" id="ARBA00022723"/>
    </source>
</evidence>
<evidence type="ECO:0000256" key="1">
    <source>
        <dbReference type="ARBA" id="ARBA00001966"/>
    </source>
</evidence>
<dbReference type="GO" id="GO:0046872">
    <property type="term" value="F:metal ion binding"/>
    <property type="evidence" value="ECO:0007669"/>
    <property type="project" value="UniProtKB-KW"/>
</dbReference>
<dbReference type="InterPro" id="IPR038521">
    <property type="entry name" value="ThiC/Bza_core_dom"/>
</dbReference>
<keyword evidence="5" id="KW-0862">Zinc</keyword>
<evidence type="ECO:0000256" key="6">
    <source>
        <dbReference type="ARBA" id="ARBA00023004"/>
    </source>
</evidence>
<keyword evidence="3" id="KW-0949">S-adenosyl-L-methionine</keyword>
<proteinExistence type="predicted"/>
<evidence type="ECO:0000256" key="8">
    <source>
        <dbReference type="ARBA" id="ARBA00023239"/>
    </source>
</evidence>
<dbReference type="Gene3D" id="3.20.20.540">
    <property type="entry name" value="Radical SAM ThiC family, central domain"/>
    <property type="match status" value="1"/>
</dbReference>
<dbReference type="Pfam" id="PF01964">
    <property type="entry name" value="ThiC_Rad_SAM"/>
    <property type="match status" value="1"/>
</dbReference>
<dbReference type="NCBIfam" id="TIGR00190">
    <property type="entry name" value="thiC"/>
    <property type="match status" value="1"/>
</dbReference>
<dbReference type="PANTHER" id="PTHR30557">
    <property type="entry name" value="THIAMINE BIOSYNTHESIS PROTEIN THIC"/>
    <property type="match status" value="1"/>
</dbReference>
<dbReference type="EC" id="4.1.99.17" evidence="9"/>
<dbReference type="InterPro" id="IPR002817">
    <property type="entry name" value="ThiC/BzaA/B"/>
</dbReference>
<keyword evidence="4" id="KW-0479">Metal-binding</keyword>
<comment type="caution">
    <text evidence="10">The sequence shown here is derived from an EMBL/GenBank/DDBJ whole genome shotgun (WGS) entry which is preliminary data.</text>
</comment>
<dbReference type="EMBL" id="DMZY01000156">
    <property type="protein sequence ID" value="HAV92582.1"/>
    <property type="molecule type" value="Genomic_DNA"/>
</dbReference>
<keyword evidence="6" id="KW-0408">Iron</keyword>
<dbReference type="SFLD" id="SFLDS00113">
    <property type="entry name" value="Radical_SAM_Phosphomethylpyrim"/>
    <property type="match status" value="1"/>
</dbReference>
<evidence type="ECO:0000256" key="5">
    <source>
        <dbReference type="ARBA" id="ARBA00022833"/>
    </source>
</evidence>
<name>A0A350HAL6_UNCW3</name>
<dbReference type="SFLD" id="SFLDF00407">
    <property type="entry name" value="phosphomethylpyrimidine_syntha"/>
    <property type="match status" value="1"/>
</dbReference>
<protein>
    <recommendedName>
        <fullName evidence="9">Phosphomethylpyrimidine synthase</fullName>
        <ecNumber evidence="9">4.1.99.17</ecNumber>
    </recommendedName>
</protein>